<dbReference type="EMBL" id="CAJVQB010013156">
    <property type="protein sequence ID" value="CAG8760266.1"/>
    <property type="molecule type" value="Genomic_DNA"/>
</dbReference>
<sequence length="266" mass="30763">SLSKTSILININGVEGYIGILEVVGNAIVEDYVKMIANRDKILKAMRLALFQLEQTLRNNGISDENQFKHNLETFGILVDKRDFIIYAMHYDEGVYLVDEIDLSLIIPDTSMPLFLIEDIIKKLLAFRHAHVEYLNTWIKTQLRETAFASRRHLRRITTAVDSPQMPTNIRHRSTCIKALLRNRLTLAVAVDLLTLPKFFMRLDIGGVLLPLHLRRRRNFMRPDIGDKTMSQWISKLSLGSRQPLISQSLCQEKLMHNSFTMYTHD</sequence>
<evidence type="ECO:0000313" key="2">
    <source>
        <dbReference type="Proteomes" id="UP000789901"/>
    </source>
</evidence>
<accession>A0ABN7VF12</accession>
<reference evidence="1 2" key="1">
    <citation type="submission" date="2021-06" db="EMBL/GenBank/DDBJ databases">
        <authorList>
            <person name="Kallberg Y."/>
            <person name="Tangrot J."/>
            <person name="Rosling A."/>
        </authorList>
    </citation>
    <scope>NUCLEOTIDE SEQUENCE [LARGE SCALE GENOMIC DNA]</scope>
    <source>
        <strain evidence="1 2">120-4 pot B 10/14</strain>
    </source>
</reference>
<organism evidence="1 2">
    <name type="scientific">Gigaspora margarita</name>
    <dbReference type="NCBI Taxonomy" id="4874"/>
    <lineage>
        <taxon>Eukaryota</taxon>
        <taxon>Fungi</taxon>
        <taxon>Fungi incertae sedis</taxon>
        <taxon>Mucoromycota</taxon>
        <taxon>Glomeromycotina</taxon>
        <taxon>Glomeromycetes</taxon>
        <taxon>Diversisporales</taxon>
        <taxon>Gigasporaceae</taxon>
        <taxon>Gigaspora</taxon>
    </lineage>
</organism>
<protein>
    <submittedName>
        <fullName evidence="1">15419_t:CDS:1</fullName>
    </submittedName>
</protein>
<name>A0ABN7VF12_GIGMA</name>
<dbReference type="Proteomes" id="UP000789901">
    <property type="component" value="Unassembled WGS sequence"/>
</dbReference>
<evidence type="ECO:0000313" key="1">
    <source>
        <dbReference type="EMBL" id="CAG8760266.1"/>
    </source>
</evidence>
<gene>
    <name evidence="1" type="ORF">GMARGA_LOCUS17387</name>
</gene>
<comment type="caution">
    <text evidence="1">The sequence shown here is derived from an EMBL/GenBank/DDBJ whole genome shotgun (WGS) entry which is preliminary data.</text>
</comment>
<feature type="non-terminal residue" evidence="1">
    <location>
        <position position="1"/>
    </location>
</feature>
<proteinExistence type="predicted"/>
<keyword evidence="2" id="KW-1185">Reference proteome</keyword>